<dbReference type="Gene3D" id="3.40.50.1820">
    <property type="entry name" value="alpha/beta hydrolase"/>
    <property type="match status" value="1"/>
</dbReference>
<dbReference type="InterPro" id="IPR050266">
    <property type="entry name" value="AB_hydrolase_sf"/>
</dbReference>
<dbReference type="RefSeq" id="WP_271428136.1">
    <property type="nucleotide sequence ID" value="NZ_JAQIPB010000003.1"/>
</dbReference>
<dbReference type="Pfam" id="PF12697">
    <property type="entry name" value="Abhydrolase_6"/>
    <property type="match status" value="1"/>
</dbReference>
<gene>
    <name evidence="3" type="ORF">PGB34_11115</name>
</gene>
<reference evidence="3" key="1">
    <citation type="submission" date="2023-01" db="EMBL/GenBank/DDBJ databases">
        <title>Xenophilus mangrovi sp. nov., isolated from soil of Mangrove nature reserve.</title>
        <authorList>
            <person name="Xu S."/>
            <person name="Liu Z."/>
            <person name="Xu Y."/>
        </authorList>
    </citation>
    <scope>NUCLEOTIDE SEQUENCE</scope>
    <source>
        <strain evidence="3">YW8</strain>
    </source>
</reference>
<dbReference type="AlphaFoldDB" id="A0AAE3SZV9"/>
<accession>A0AAE3SZV9</accession>
<sequence length="322" mass="35347">MKRAPQPTLKEVQVLGPHGFRRLAYAQWGPEKAEQTVVCVHGISRNGRDFDVLAADLAAHGLRVVAPDLPGRGRSDWLGGPADYTDRAYVESMAALIARLDVPQLDWVGSSLGGHIGMMVAAERASPLRRLVLNDFGARLSAQALRRIGSYLMKDWRFASLEEGQAHLRELHAPFGRLSDAQWQHLAEHSLRSDGRGGWRFHFDPAFGRRFAVPIMFDVVLWALWDAIDREVLILRGEHSDLLEAATVQEMLRRGAAAAAGRVQAVELRDCGHAPALMDPHQIALVRRFLMGEGAGGAAPTEAPPPRAAQKAPRQKKGVTTP</sequence>
<protein>
    <submittedName>
        <fullName evidence="3">Alpha/beta hydrolase</fullName>
    </submittedName>
</protein>
<evidence type="ECO:0000259" key="2">
    <source>
        <dbReference type="Pfam" id="PF12697"/>
    </source>
</evidence>
<comment type="caution">
    <text evidence="3">The sequence shown here is derived from an EMBL/GenBank/DDBJ whole genome shotgun (WGS) entry which is preliminary data.</text>
</comment>
<name>A0AAE3SZV9_9BURK</name>
<evidence type="ECO:0000256" key="1">
    <source>
        <dbReference type="SAM" id="MobiDB-lite"/>
    </source>
</evidence>
<dbReference type="InterPro" id="IPR029058">
    <property type="entry name" value="AB_hydrolase_fold"/>
</dbReference>
<dbReference type="InterPro" id="IPR000073">
    <property type="entry name" value="AB_hydrolase_1"/>
</dbReference>
<dbReference type="GO" id="GO:0016020">
    <property type="term" value="C:membrane"/>
    <property type="evidence" value="ECO:0007669"/>
    <property type="project" value="TreeGrafter"/>
</dbReference>
<evidence type="ECO:0000313" key="4">
    <source>
        <dbReference type="Proteomes" id="UP001212602"/>
    </source>
</evidence>
<dbReference type="PANTHER" id="PTHR43798:SF33">
    <property type="entry name" value="HYDROLASE, PUTATIVE (AFU_ORTHOLOGUE AFUA_2G14860)-RELATED"/>
    <property type="match status" value="1"/>
</dbReference>
<dbReference type="SUPFAM" id="SSF53474">
    <property type="entry name" value="alpha/beta-Hydrolases"/>
    <property type="match status" value="1"/>
</dbReference>
<feature type="domain" description="AB hydrolase-1" evidence="2">
    <location>
        <begin position="37"/>
        <end position="284"/>
    </location>
</feature>
<dbReference type="PANTHER" id="PTHR43798">
    <property type="entry name" value="MONOACYLGLYCEROL LIPASE"/>
    <property type="match status" value="1"/>
</dbReference>
<keyword evidence="4" id="KW-1185">Reference proteome</keyword>
<dbReference type="PRINTS" id="PR00111">
    <property type="entry name" value="ABHYDROLASE"/>
</dbReference>
<dbReference type="EMBL" id="JAQIPB010000003">
    <property type="protein sequence ID" value="MDA7416915.1"/>
    <property type="molecule type" value="Genomic_DNA"/>
</dbReference>
<keyword evidence="3" id="KW-0378">Hydrolase</keyword>
<feature type="compositionally biased region" description="Basic residues" evidence="1">
    <location>
        <begin position="313"/>
        <end position="322"/>
    </location>
</feature>
<feature type="region of interest" description="Disordered" evidence="1">
    <location>
        <begin position="295"/>
        <end position="322"/>
    </location>
</feature>
<dbReference type="Proteomes" id="UP001212602">
    <property type="component" value="Unassembled WGS sequence"/>
</dbReference>
<proteinExistence type="predicted"/>
<dbReference type="GO" id="GO:0016787">
    <property type="term" value="F:hydrolase activity"/>
    <property type="evidence" value="ECO:0007669"/>
    <property type="project" value="UniProtKB-KW"/>
</dbReference>
<organism evidence="3 4">
    <name type="scientific">Xenophilus arseniciresistens</name>
    <dbReference type="NCBI Taxonomy" id="1283306"/>
    <lineage>
        <taxon>Bacteria</taxon>
        <taxon>Pseudomonadati</taxon>
        <taxon>Pseudomonadota</taxon>
        <taxon>Betaproteobacteria</taxon>
        <taxon>Burkholderiales</taxon>
        <taxon>Comamonadaceae</taxon>
        <taxon>Xenophilus</taxon>
    </lineage>
</organism>
<evidence type="ECO:0000313" key="3">
    <source>
        <dbReference type="EMBL" id="MDA7416915.1"/>
    </source>
</evidence>